<dbReference type="CDD" id="cd02440">
    <property type="entry name" value="AdoMet_MTases"/>
    <property type="match status" value="1"/>
</dbReference>
<dbReference type="Proteomes" id="UP000195321">
    <property type="component" value="Unassembled WGS sequence"/>
</dbReference>
<dbReference type="SUPFAM" id="SSF53335">
    <property type="entry name" value="S-adenosyl-L-methionine-dependent methyltransferases"/>
    <property type="match status" value="1"/>
</dbReference>
<comment type="pathway">
    <text evidence="4">Phospholipid metabolism.</text>
</comment>
<sequence length="239" mass="27630">MKRNVYIDFLAYYGIGSAHPGGFTLTKQLLAQLPLYREANVLEIGCGTGRTAAYMKKQYGYNVTAVENNEIMIQKAKNRWSQEQLSIELIKGTAEQLPFLNEKFDLVLGESVLAFTNKEQLIPECYRVLQKNGKLVVIEMIIEKHLTKEEEEKILQFYGIKELHTEKEWIDLFQTTNFKRITIVGGGTIAETIAGQMEQPEWNLSHFIPAELYDAWVQHEQVLQMYQHILGHRVFICEK</sequence>
<accession>A0A1Y3MBL5</accession>
<keyword evidence="2 6" id="KW-0489">Methyltransferase</keyword>
<dbReference type="PANTHER" id="PTHR44307:SF2">
    <property type="entry name" value="PHOSPHOETHANOLAMINE METHYLTRANSFERASE ISOFORM X1"/>
    <property type="match status" value="1"/>
</dbReference>
<dbReference type="InterPro" id="IPR029063">
    <property type="entry name" value="SAM-dependent_MTases_sf"/>
</dbReference>
<comment type="pathway">
    <text evidence="1">Lipid metabolism.</text>
</comment>
<dbReference type="EMBL" id="MWPX01000018">
    <property type="protein sequence ID" value="OUM47835.1"/>
    <property type="molecule type" value="Genomic_DNA"/>
</dbReference>
<proteinExistence type="predicted"/>
<dbReference type="RefSeq" id="WP_016115692.1">
    <property type="nucleotide sequence ID" value="NZ_CP189809.1"/>
</dbReference>
<evidence type="ECO:0000256" key="2">
    <source>
        <dbReference type="ARBA" id="ARBA00022603"/>
    </source>
</evidence>
<dbReference type="Gene3D" id="3.40.50.150">
    <property type="entry name" value="Vaccinia Virus protein VP39"/>
    <property type="match status" value="1"/>
</dbReference>
<keyword evidence="3 6" id="KW-0808">Transferase</keyword>
<dbReference type="GO" id="GO:0032259">
    <property type="term" value="P:methylation"/>
    <property type="evidence" value="ECO:0007669"/>
    <property type="project" value="UniProtKB-KW"/>
</dbReference>
<evidence type="ECO:0000256" key="1">
    <source>
        <dbReference type="ARBA" id="ARBA00005189"/>
    </source>
</evidence>
<gene>
    <name evidence="6" type="ORF">BW425_16020</name>
</gene>
<organism evidence="6 7">
    <name type="scientific">Bacillus pseudomycoides</name>
    <dbReference type="NCBI Taxonomy" id="64104"/>
    <lineage>
        <taxon>Bacteria</taxon>
        <taxon>Bacillati</taxon>
        <taxon>Bacillota</taxon>
        <taxon>Bacilli</taxon>
        <taxon>Bacillales</taxon>
        <taxon>Bacillaceae</taxon>
        <taxon>Bacillus</taxon>
        <taxon>Bacillus cereus group</taxon>
    </lineage>
</organism>
<protein>
    <submittedName>
        <fullName evidence="6">SAM-dependent methyltransferase</fullName>
    </submittedName>
</protein>
<name>A0A1Y3MBL5_9BACI</name>
<evidence type="ECO:0000256" key="4">
    <source>
        <dbReference type="ARBA" id="ARBA00025707"/>
    </source>
</evidence>
<comment type="caution">
    <text evidence="6">The sequence shown here is derived from an EMBL/GenBank/DDBJ whole genome shotgun (WGS) entry which is preliminary data.</text>
</comment>
<evidence type="ECO:0000313" key="6">
    <source>
        <dbReference type="EMBL" id="OUM47835.1"/>
    </source>
</evidence>
<evidence type="ECO:0000256" key="3">
    <source>
        <dbReference type="ARBA" id="ARBA00022679"/>
    </source>
</evidence>
<feature type="domain" description="Methyltransferase type 11" evidence="5">
    <location>
        <begin position="42"/>
        <end position="137"/>
    </location>
</feature>
<evidence type="ECO:0000313" key="7">
    <source>
        <dbReference type="Proteomes" id="UP000195321"/>
    </source>
</evidence>
<dbReference type="InterPro" id="IPR013216">
    <property type="entry name" value="Methyltransf_11"/>
</dbReference>
<dbReference type="GO" id="GO:0008757">
    <property type="term" value="F:S-adenosylmethionine-dependent methyltransferase activity"/>
    <property type="evidence" value="ECO:0007669"/>
    <property type="project" value="InterPro"/>
</dbReference>
<dbReference type="AlphaFoldDB" id="A0A1Y3MBL5"/>
<evidence type="ECO:0000259" key="5">
    <source>
        <dbReference type="Pfam" id="PF08241"/>
    </source>
</evidence>
<reference evidence="6 7" key="1">
    <citation type="submission" date="2017-02" db="EMBL/GenBank/DDBJ databases">
        <title>Bacillus pseudomycoides isolate FSL K6-0042.</title>
        <authorList>
            <person name="Kovac J."/>
        </authorList>
    </citation>
    <scope>NUCLEOTIDE SEQUENCE [LARGE SCALE GENOMIC DNA]</scope>
    <source>
        <strain evidence="6 7">FSL K6-0042</strain>
    </source>
</reference>
<dbReference type="Pfam" id="PF08241">
    <property type="entry name" value="Methyltransf_11"/>
    <property type="match status" value="1"/>
</dbReference>
<dbReference type="PANTHER" id="PTHR44307">
    <property type="entry name" value="PHOSPHOETHANOLAMINE METHYLTRANSFERASE"/>
    <property type="match status" value="1"/>
</dbReference>